<accession>Q67W59</accession>
<evidence type="ECO:0000313" key="2">
    <source>
        <dbReference type="Proteomes" id="UP000000763"/>
    </source>
</evidence>
<dbReference type="Proteomes" id="UP000000763">
    <property type="component" value="Chromosome 6"/>
</dbReference>
<name>Q67W59_ORYSJ</name>
<reference evidence="2" key="1">
    <citation type="journal article" date="2005" name="Nature">
        <title>The map-based sequence of the rice genome.</title>
        <authorList>
            <consortium name="International rice genome sequencing project (IRGSP)"/>
            <person name="Matsumoto T."/>
            <person name="Wu J."/>
            <person name="Kanamori H."/>
            <person name="Katayose Y."/>
            <person name="Fujisawa M."/>
            <person name="Namiki N."/>
            <person name="Mizuno H."/>
            <person name="Yamamoto K."/>
            <person name="Antonio B.A."/>
            <person name="Baba T."/>
            <person name="Sakata K."/>
            <person name="Nagamura Y."/>
            <person name="Aoki H."/>
            <person name="Arikawa K."/>
            <person name="Arita K."/>
            <person name="Bito T."/>
            <person name="Chiden Y."/>
            <person name="Fujitsuka N."/>
            <person name="Fukunaka R."/>
            <person name="Hamada M."/>
            <person name="Harada C."/>
            <person name="Hayashi A."/>
            <person name="Hijishita S."/>
            <person name="Honda M."/>
            <person name="Hosokawa S."/>
            <person name="Ichikawa Y."/>
            <person name="Idonuma A."/>
            <person name="Iijima M."/>
            <person name="Ikeda M."/>
            <person name="Ikeno M."/>
            <person name="Ito K."/>
            <person name="Ito S."/>
            <person name="Ito T."/>
            <person name="Ito Y."/>
            <person name="Ito Y."/>
            <person name="Iwabuchi A."/>
            <person name="Kamiya K."/>
            <person name="Karasawa W."/>
            <person name="Kurita K."/>
            <person name="Katagiri S."/>
            <person name="Kikuta A."/>
            <person name="Kobayashi H."/>
            <person name="Kobayashi N."/>
            <person name="Machita K."/>
            <person name="Maehara T."/>
            <person name="Masukawa M."/>
            <person name="Mizubayashi T."/>
            <person name="Mukai Y."/>
            <person name="Nagasaki H."/>
            <person name="Nagata Y."/>
            <person name="Naito S."/>
            <person name="Nakashima M."/>
            <person name="Nakama Y."/>
            <person name="Nakamichi Y."/>
            <person name="Nakamura M."/>
            <person name="Meguro A."/>
            <person name="Negishi M."/>
            <person name="Ohta I."/>
            <person name="Ohta T."/>
            <person name="Okamoto M."/>
            <person name="Ono N."/>
            <person name="Saji S."/>
            <person name="Sakaguchi M."/>
            <person name="Sakai K."/>
            <person name="Shibata M."/>
            <person name="Shimokawa T."/>
            <person name="Song J."/>
            <person name="Takazaki Y."/>
            <person name="Terasawa K."/>
            <person name="Tsugane M."/>
            <person name="Tsuji K."/>
            <person name="Ueda S."/>
            <person name="Waki K."/>
            <person name="Yamagata H."/>
            <person name="Yamamoto M."/>
            <person name="Yamamoto S."/>
            <person name="Yamane H."/>
            <person name="Yoshiki S."/>
            <person name="Yoshihara R."/>
            <person name="Yukawa K."/>
            <person name="Zhong H."/>
            <person name="Yano M."/>
            <person name="Yuan Q."/>
            <person name="Ouyang S."/>
            <person name="Liu J."/>
            <person name="Jones K.M."/>
            <person name="Gansberger K."/>
            <person name="Moffat K."/>
            <person name="Hill J."/>
            <person name="Bera J."/>
            <person name="Fadrosh D."/>
            <person name="Jin S."/>
            <person name="Johri S."/>
            <person name="Kim M."/>
            <person name="Overton L."/>
            <person name="Reardon M."/>
            <person name="Tsitrin T."/>
            <person name="Vuong H."/>
            <person name="Weaver B."/>
            <person name="Ciecko A."/>
            <person name="Tallon L."/>
            <person name="Jackson J."/>
            <person name="Pai G."/>
            <person name="Aken S.V."/>
            <person name="Utterback T."/>
            <person name="Reidmuller S."/>
            <person name="Feldblyum T."/>
            <person name="Hsiao J."/>
            <person name="Zismann V."/>
            <person name="Iobst S."/>
            <person name="de Vazeille A.R."/>
            <person name="Buell C.R."/>
            <person name="Ying K."/>
            <person name="Li Y."/>
            <person name="Lu T."/>
            <person name="Huang Y."/>
            <person name="Zhao Q."/>
            <person name="Feng Q."/>
            <person name="Zhang L."/>
            <person name="Zhu J."/>
            <person name="Weng Q."/>
            <person name="Mu J."/>
            <person name="Lu Y."/>
            <person name="Fan D."/>
            <person name="Liu Y."/>
            <person name="Guan J."/>
            <person name="Zhang Y."/>
            <person name="Yu S."/>
            <person name="Liu X."/>
            <person name="Zhang Y."/>
            <person name="Hong G."/>
            <person name="Han B."/>
            <person name="Choisne N."/>
            <person name="Demange N."/>
            <person name="Orjeda G."/>
            <person name="Samain S."/>
            <person name="Cattolico L."/>
            <person name="Pelletier E."/>
            <person name="Couloux A."/>
            <person name="Segurens B."/>
            <person name="Wincker P."/>
            <person name="D'Hont A."/>
            <person name="Scarpelli C."/>
            <person name="Weissenbach J."/>
            <person name="Salanoubat M."/>
            <person name="Quetier F."/>
            <person name="Yu Y."/>
            <person name="Kim H.R."/>
            <person name="Rambo T."/>
            <person name="Currie J."/>
            <person name="Collura K."/>
            <person name="Luo M."/>
            <person name="Yang T."/>
            <person name="Ammiraju J.S.S."/>
            <person name="Engler F."/>
            <person name="Soderlund C."/>
            <person name="Wing R.A."/>
            <person name="Palmer L.E."/>
            <person name="de la Bastide M."/>
            <person name="Spiegel L."/>
            <person name="Nascimento L."/>
            <person name="Zutavern T."/>
            <person name="O'Shaughnessy A."/>
            <person name="Dike S."/>
            <person name="Dedhia N."/>
            <person name="Preston R."/>
            <person name="Balija V."/>
            <person name="McCombie W.R."/>
            <person name="Chow T."/>
            <person name="Chen H."/>
            <person name="Chung M."/>
            <person name="Chen C."/>
            <person name="Shaw J."/>
            <person name="Wu H."/>
            <person name="Hsiao K."/>
            <person name="Chao Y."/>
            <person name="Chu M."/>
            <person name="Cheng C."/>
            <person name="Hour A."/>
            <person name="Lee P."/>
            <person name="Lin S."/>
            <person name="Lin Y."/>
            <person name="Liou J."/>
            <person name="Liu S."/>
            <person name="Hsing Y."/>
            <person name="Raghuvanshi S."/>
            <person name="Mohanty A."/>
            <person name="Bharti A.K."/>
            <person name="Gaur A."/>
            <person name="Gupta V."/>
            <person name="Kumar D."/>
            <person name="Ravi V."/>
            <person name="Vij S."/>
            <person name="Kapur A."/>
            <person name="Khurana P."/>
            <person name="Khurana P."/>
            <person name="Khurana J.P."/>
            <person name="Tyagi A.K."/>
            <person name="Gaikwad K."/>
            <person name="Singh A."/>
            <person name="Dalal V."/>
            <person name="Srivastava S."/>
            <person name="Dixit A."/>
            <person name="Pal A.K."/>
            <person name="Ghazi I.A."/>
            <person name="Yadav M."/>
            <person name="Pandit A."/>
            <person name="Bhargava A."/>
            <person name="Sureshbabu K."/>
            <person name="Batra K."/>
            <person name="Sharma T.R."/>
            <person name="Mohapatra T."/>
            <person name="Singh N.K."/>
            <person name="Messing J."/>
            <person name="Nelson A.B."/>
            <person name="Fuks G."/>
            <person name="Kavchok S."/>
            <person name="Keizer G."/>
            <person name="Linton E."/>
            <person name="Llaca V."/>
            <person name="Song R."/>
            <person name="Tanyolac B."/>
            <person name="Young S."/>
            <person name="Ho-Il K."/>
            <person name="Hahn J.H."/>
            <person name="Sangsakoo G."/>
            <person name="Vanavichit A."/>
            <person name="de Mattos Luiz.A.T."/>
            <person name="Zimmer P.D."/>
            <person name="Malone G."/>
            <person name="Dellagostin O."/>
            <person name="de Oliveira A.C."/>
            <person name="Bevan M."/>
            <person name="Bancroft I."/>
            <person name="Minx P."/>
            <person name="Cordum H."/>
            <person name="Wilson R."/>
            <person name="Cheng Z."/>
            <person name="Jin W."/>
            <person name="Jiang J."/>
            <person name="Leong S.A."/>
            <person name="Iwama H."/>
            <person name="Gojobori T."/>
            <person name="Itoh T."/>
            <person name="Niimura Y."/>
            <person name="Fujii Y."/>
            <person name="Habara T."/>
            <person name="Sakai H."/>
            <person name="Sato Y."/>
            <person name="Wilson G."/>
            <person name="Kumar K."/>
            <person name="McCouch S."/>
            <person name="Juretic N."/>
            <person name="Hoen D."/>
            <person name="Wright S."/>
            <person name="Bruskiewich R."/>
            <person name="Bureau T."/>
            <person name="Miyao A."/>
            <person name="Hirochika H."/>
            <person name="Nishikawa T."/>
            <person name="Kadowaki K."/>
            <person name="Sugiura M."/>
            <person name="Burr B."/>
            <person name="Sasaki T."/>
        </authorList>
    </citation>
    <scope>NUCLEOTIDE SEQUENCE [LARGE SCALE GENOMIC DNA]</scope>
    <source>
        <strain evidence="2">cv. Nipponbare</strain>
    </source>
</reference>
<dbReference type="EMBL" id="AP004008">
    <property type="protein sequence ID" value="BAD37610.1"/>
    <property type="molecule type" value="Genomic_DNA"/>
</dbReference>
<sequence>MGGTAWGLRSSCPQSGVLVSAPTSPLGKRILHFIKSFASFLTGFSKNLNN</sequence>
<evidence type="ECO:0000313" key="1">
    <source>
        <dbReference type="EMBL" id="BAD37610.1"/>
    </source>
</evidence>
<dbReference type="AlphaFoldDB" id="Q67W59"/>
<gene>
    <name evidence="1" type="primary">OJ1226_A12.15</name>
</gene>
<organism evidence="1 2">
    <name type="scientific">Oryza sativa subsp. japonica</name>
    <name type="common">Rice</name>
    <dbReference type="NCBI Taxonomy" id="39947"/>
    <lineage>
        <taxon>Eukaryota</taxon>
        <taxon>Viridiplantae</taxon>
        <taxon>Streptophyta</taxon>
        <taxon>Embryophyta</taxon>
        <taxon>Tracheophyta</taxon>
        <taxon>Spermatophyta</taxon>
        <taxon>Magnoliopsida</taxon>
        <taxon>Liliopsida</taxon>
        <taxon>Poales</taxon>
        <taxon>Poaceae</taxon>
        <taxon>BOP clade</taxon>
        <taxon>Oryzoideae</taxon>
        <taxon>Oryzeae</taxon>
        <taxon>Oryzinae</taxon>
        <taxon>Oryza</taxon>
        <taxon>Oryza sativa</taxon>
    </lineage>
</organism>
<reference evidence="2" key="2">
    <citation type="journal article" date="2008" name="Nucleic Acids Res.">
        <title>The rice annotation project database (RAP-DB): 2008 update.</title>
        <authorList>
            <consortium name="The rice annotation project (RAP)"/>
        </authorList>
    </citation>
    <scope>GENOME REANNOTATION</scope>
    <source>
        <strain evidence="2">cv. Nipponbare</strain>
    </source>
</reference>
<protein>
    <submittedName>
        <fullName evidence="1">Uncharacterized protein</fullName>
    </submittedName>
</protein>
<proteinExistence type="predicted"/>